<dbReference type="EMBL" id="JAFBIL020000002">
    <property type="protein sequence ID" value="MBZ2206545.1"/>
    <property type="molecule type" value="Genomic_DNA"/>
</dbReference>
<keyword evidence="1" id="KW-0812">Transmembrane</keyword>
<evidence type="ECO:0000256" key="1">
    <source>
        <dbReference type="SAM" id="Phobius"/>
    </source>
</evidence>
<sequence length="212" mass="23991">MDTDQWLKVAPIITTIALGASTLWLAIKQYFDGNKNALREEYKFAKIFFQDLEDNPGMHAFARKKGFQAIGKNQDMPPSVIEYLMAFADPVQALSDYEASRGYLTSVEGRGKRQLQFASSFLFATEKRRKVLSVAYLLCASAFYFLAFTPWFLLTVGKISTTIAINSTIVFFPLGITVTVITTREFIQLRRAMRLVDVQNRRAVEEDSASVQ</sequence>
<keyword evidence="1" id="KW-1133">Transmembrane helix</keyword>
<evidence type="ECO:0000313" key="2">
    <source>
        <dbReference type="EMBL" id="MBZ2206545.1"/>
    </source>
</evidence>
<proteinExistence type="predicted"/>
<name>A0ABS7SK20_9BURK</name>
<comment type="caution">
    <text evidence="2">The sequence shown here is derived from an EMBL/GenBank/DDBJ whole genome shotgun (WGS) entry which is preliminary data.</text>
</comment>
<accession>A0ABS7SK20</accession>
<protein>
    <submittedName>
        <fullName evidence="2">Uncharacterized protein</fullName>
    </submittedName>
</protein>
<dbReference type="Proteomes" id="UP000809349">
    <property type="component" value="Unassembled WGS sequence"/>
</dbReference>
<feature type="transmembrane region" description="Helical" evidence="1">
    <location>
        <begin position="6"/>
        <end position="27"/>
    </location>
</feature>
<dbReference type="RefSeq" id="WP_223466432.1">
    <property type="nucleotide sequence ID" value="NZ_JAFBIL020000002.1"/>
</dbReference>
<feature type="transmembrane region" description="Helical" evidence="1">
    <location>
        <begin position="159"/>
        <end position="181"/>
    </location>
</feature>
<feature type="transmembrane region" description="Helical" evidence="1">
    <location>
        <begin position="131"/>
        <end position="153"/>
    </location>
</feature>
<keyword evidence="1" id="KW-0472">Membrane</keyword>
<evidence type="ECO:0000313" key="3">
    <source>
        <dbReference type="Proteomes" id="UP000809349"/>
    </source>
</evidence>
<reference evidence="2 3" key="2">
    <citation type="submission" date="2021-08" db="EMBL/GenBank/DDBJ databases">
        <title>Massilia sp. R798.</title>
        <authorList>
            <person name="Baek J.H."/>
            <person name="Jung H.S."/>
            <person name="Kim K.R."/>
            <person name="Jeon C.O."/>
        </authorList>
    </citation>
    <scope>NUCLEOTIDE SEQUENCE [LARGE SCALE GENOMIC DNA]</scope>
    <source>
        <strain evidence="2 3">R798</strain>
    </source>
</reference>
<keyword evidence="3" id="KW-1185">Reference proteome</keyword>
<reference evidence="2 3" key="1">
    <citation type="submission" date="2021-01" db="EMBL/GenBank/DDBJ databases">
        <authorList>
            <person name="Ruan W."/>
            <person name="Khan S.A."/>
            <person name="Jeon C.O."/>
        </authorList>
    </citation>
    <scope>NUCLEOTIDE SEQUENCE [LARGE SCALE GENOMIC DNA]</scope>
    <source>
        <strain evidence="2 3">R798</strain>
    </source>
</reference>
<organism evidence="2 3">
    <name type="scientific">Massilia soli</name>
    <dbReference type="NCBI Taxonomy" id="2792854"/>
    <lineage>
        <taxon>Bacteria</taxon>
        <taxon>Pseudomonadati</taxon>
        <taxon>Pseudomonadota</taxon>
        <taxon>Betaproteobacteria</taxon>
        <taxon>Burkholderiales</taxon>
        <taxon>Oxalobacteraceae</taxon>
        <taxon>Telluria group</taxon>
        <taxon>Massilia</taxon>
    </lineage>
</organism>
<gene>
    <name evidence="2" type="ORF">I4X03_004655</name>
</gene>